<feature type="region of interest" description="Disordered" evidence="1">
    <location>
        <begin position="1056"/>
        <end position="1120"/>
    </location>
</feature>
<dbReference type="WBParaSite" id="Smp_310760.2">
    <property type="protein sequence ID" value="Smp_310760.2"/>
    <property type="gene ID" value="Smp_310760"/>
</dbReference>
<dbReference type="InParanoid" id="A0A5K4F4W9"/>
<feature type="compositionally biased region" description="Basic and acidic residues" evidence="1">
    <location>
        <begin position="1098"/>
        <end position="1113"/>
    </location>
</feature>
<organism evidence="2">
    <name type="scientific">Schistosoma mansoni</name>
    <name type="common">Blood fluke</name>
    <dbReference type="NCBI Taxonomy" id="6183"/>
    <lineage>
        <taxon>Eukaryota</taxon>
        <taxon>Metazoa</taxon>
        <taxon>Spiralia</taxon>
        <taxon>Lophotrochozoa</taxon>
        <taxon>Platyhelminthes</taxon>
        <taxon>Trematoda</taxon>
        <taxon>Digenea</taxon>
        <taxon>Strigeidida</taxon>
        <taxon>Schistosomatoidea</taxon>
        <taxon>Schistosomatidae</taxon>
        <taxon>Schistosoma</taxon>
    </lineage>
</organism>
<name>A0A5K4F4W9_SCHMA</name>
<proteinExistence type="predicted"/>
<dbReference type="Gene3D" id="2.30.30.40">
    <property type="entry name" value="SH3 Domains"/>
    <property type="match status" value="1"/>
</dbReference>
<reference evidence="2" key="1">
    <citation type="submission" date="2019-11" db="UniProtKB">
        <authorList>
            <consortium name="WormBaseParasite"/>
        </authorList>
    </citation>
    <scope>IDENTIFICATION</scope>
    <source>
        <strain evidence="2">Puerto Rican</strain>
    </source>
</reference>
<dbReference type="AlphaFoldDB" id="A0A5K4F4W9"/>
<evidence type="ECO:0008006" key="3">
    <source>
        <dbReference type="Google" id="ProtNLM"/>
    </source>
</evidence>
<evidence type="ECO:0000313" key="2">
    <source>
        <dbReference type="WBParaSite" id="Smp_310760.2"/>
    </source>
</evidence>
<feature type="compositionally biased region" description="Polar residues" evidence="1">
    <location>
        <begin position="772"/>
        <end position="784"/>
    </location>
</feature>
<feature type="compositionally biased region" description="Basic and acidic residues" evidence="1">
    <location>
        <begin position="1056"/>
        <end position="1067"/>
    </location>
</feature>
<feature type="region of interest" description="Disordered" evidence="1">
    <location>
        <begin position="326"/>
        <end position="350"/>
    </location>
</feature>
<feature type="compositionally biased region" description="Low complexity" evidence="1">
    <location>
        <begin position="327"/>
        <end position="345"/>
    </location>
</feature>
<feature type="region of interest" description="Disordered" evidence="1">
    <location>
        <begin position="285"/>
        <end position="309"/>
    </location>
</feature>
<evidence type="ECO:0000256" key="1">
    <source>
        <dbReference type="SAM" id="MobiDB-lite"/>
    </source>
</evidence>
<feature type="region of interest" description="Disordered" evidence="1">
    <location>
        <begin position="765"/>
        <end position="791"/>
    </location>
</feature>
<protein>
    <recommendedName>
        <fullName evidence="3">Desmoplakin SH3 domain-containing protein</fullName>
    </recommendedName>
</protein>
<dbReference type="STRING" id="6183.A0A5K4F4W9"/>
<feature type="compositionally biased region" description="Basic and acidic residues" evidence="1">
    <location>
        <begin position="289"/>
        <end position="303"/>
    </location>
</feature>
<sequence>MIRCQNACETPNFGYTHQSLEDEMVRQQTIEGSSKWIRESVTSSNHDILNQISYITERVETNKDCLHYLAGITSMEDIYSDVAAFNAKRALKLIMENLDNKFWRRKLSGPINRCWQNLGRYSELATIHLKNAADFHQFYYDARHLETKLYDRHKKFLYNRGRFAEMNHEYYTNSSKELRDWLRSQFDHLNYVVNRSKQLIEQSKSLVPIYLRTNRINSPVNGVMLCDYETPKFKLTAGERIVIVDNMAGGVENKQKFLLRTGINQEEDITSEASHNMTSDTLDICETDSDSHSRTEEIDDRSTDSNSYLRYPKPRITTMPCWNFGRGQTSGSGTTSSDQTSSTFTENVSPLGQSSSKLHWHVRSIDGKVEALVPSVCVWIPSPDMEAQEKAIKLYKVILDSWNYIIDEQLKICLQFFTILLQRFIEIQMNHKWAGLTTDDDEAFKRFLNNLVFSLTEPPTAEAENFNKEFLRLIDATREHWNKTKTFGTRIPGSIHLRRTEIAIFQSLLDWNKAHMRTIKQYEQENIIPLDLSQKLTDLQEQSFHMMETVTLVNDLAQKDKKKLDSLLNQLRIWNKQTKDKNQFNIYSLSSSSDDEWLSSSGSEYINSESTYESVDETETSYIVHSKQIKQPLFTSSLKFPHKTFILPAIFTYDEEMVCSCTTSEEIQSIGTGSSCTTDDEIEDYQKYHSKQDFHSRSDDDFLNENKNFVTTYDKQMLLTLERPMDTKSKPITYKSRKYIDTKDGGRYSVVYIEVAPTEETNILDSTDQENLKPSTISKSTQSEDPSKKTRFTRRTWIEKQHVEEAKSLTKIEESARIIHTRPSKVQITDIGVEARPIFRSVECCTTDFITTTSQSITELQKQQREITKHRENVQTQTEKRSEDFIYAVGQYAHVKEITEAQFNQLIQQEAEKLKCKDKGNKACQTYETLKSPEKIYKTISDDRKPQEKAEESTRLTGDFGCQYQKQIKLSDKQEHYLIEGIPKTTMTDMYDIQKSNKENRAMFGRIIESELITQTIAFVKPNQIQSSIKFEERHSKHIGRYVENYQHYTQIDEEKKQTVSSQDKKVQQTSSHTVTEAVGVAEREVQVTQTERPVVTSEDHRELKTVKPDHMMSWKPHSS</sequence>
<accession>A0A5K4F4W9</accession>